<accession>A0ABP2RHC0</accession>
<proteinExistence type="predicted"/>
<reference evidence="1 2" key="1">
    <citation type="submission" date="2012-08" db="EMBL/GenBank/DDBJ databases">
        <authorList>
            <person name="Harkins D.M."/>
            <person name="Durkin A.S."/>
            <person name="Selengut J.D."/>
            <person name="Sanka R."/>
            <person name="DePew J."/>
            <person name="Purushe J."/>
            <person name="Matthias M.A."/>
            <person name="Vinetz J.M."/>
            <person name="Sutton G.G."/>
            <person name="Nelson W.C."/>
            <person name="Fouts D.E."/>
        </authorList>
    </citation>
    <scope>NUCLEOTIDE SEQUENCE [LARGE SCALE GENOMIC DNA]</scope>
    <source>
        <strain evidence="1 2">MMD4847</strain>
    </source>
</reference>
<dbReference type="Proteomes" id="UP000018720">
    <property type="component" value="Unassembled WGS sequence"/>
</dbReference>
<dbReference type="EMBL" id="AHOM02000004">
    <property type="protein sequence ID" value="EJZ42891.1"/>
    <property type="molecule type" value="Genomic_DNA"/>
</dbReference>
<organism evidence="1 2">
    <name type="scientific">Leptospira licerasiae str. MMD4847</name>
    <dbReference type="NCBI Taxonomy" id="1049971"/>
    <lineage>
        <taxon>Bacteria</taxon>
        <taxon>Pseudomonadati</taxon>
        <taxon>Spirochaetota</taxon>
        <taxon>Spirochaetia</taxon>
        <taxon>Leptospirales</taxon>
        <taxon>Leptospiraceae</taxon>
        <taxon>Leptospira</taxon>
    </lineage>
</organism>
<gene>
    <name evidence="1" type="ORF">LEP1GSC178_2914</name>
</gene>
<comment type="caution">
    <text evidence="1">The sequence shown here is derived from an EMBL/GenBank/DDBJ whole genome shotgun (WGS) entry which is preliminary data.</text>
</comment>
<sequence>MLVPKNRDLILKPLRNFISRILFEKIICHNMENVYAN</sequence>
<evidence type="ECO:0000313" key="2">
    <source>
        <dbReference type="Proteomes" id="UP000018720"/>
    </source>
</evidence>
<evidence type="ECO:0000313" key="1">
    <source>
        <dbReference type="EMBL" id="EJZ42891.1"/>
    </source>
</evidence>
<keyword evidence="2" id="KW-1185">Reference proteome</keyword>
<protein>
    <submittedName>
        <fullName evidence="1">Uncharacterized protein</fullName>
    </submittedName>
</protein>
<name>A0ABP2RHC0_9LEPT</name>